<protein>
    <submittedName>
        <fullName evidence="2">Coagulation factor V</fullName>
    </submittedName>
</protein>
<feature type="region of interest" description="Disordered" evidence="1">
    <location>
        <begin position="710"/>
        <end position="736"/>
    </location>
</feature>
<dbReference type="PANTHER" id="PTHR47331:SF6">
    <property type="entry name" value="DOUBLECORTIN DOMAIN-CONTAINING PROTEIN"/>
    <property type="match status" value="1"/>
</dbReference>
<evidence type="ECO:0000313" key="3">
    <source>
        <dbReference type="Proteomes" id="UP001174136"/>
    </source>
</evidence>
<name>A0AA47M8S8_MERPO</name>
<gene>
    <name evidence="2" type="primary">F5_1</name>
    <name evidence="2" type="ORF">N1851_028504</name>
</gene>
<reference evidence="2" key="1">
    <citation type="journal article" date="2023" name="Front. Mar. Sci.">
        <title>A new Merluccius polli reference genome to investigate the effects of global change in West African waters.</title>
        <authorList>
            <person name="Mateo J.L."/>
            <person name="Blanco-Fernandez C."/>
            <person name="Garcia-Vazquez E."/>
            <person name="Machado-Schiaffino G."/>
        </authorList>
    </citation>
    <scope>NUCLEOTIDE SEQUENCE</scope>
    <source>
        <strain evidence="2">C29</strain>
        <tissue evidence="2">Fin</tissue>
    </source>
</reference>
<evidence type="ECO:0000256" key="1">
    <source>
        <dbReference type="SAM" id="MobiDB-lite"/>
    </source>
</evidence>
<sequence length="1023" mass="115092">MSYSHGILQPQYPTTTFYSHSILPPQNPTTTVSCNHSILQPQYLTTTVSYNHSTTTVSYKHSILQPHNPTNTESCKQSILRPHNPTTTVQPQYSTTTESYNHSILQPQYNHSILQPQNPTTTLQPQYTTITVSYSHSILQPQYPATTVSYNHCSLQPQYPTTLVSYNNIILQPQNPTTTVQPQYPTITVSYSHSILQPQYPATTVSYSHSTVNVSYNHCILQPQYPTATVSYNHSILQPQYPTTTVSYYHCMLQPQYPTVLAEPSLAFVGPIYIRIFDITELELLTLHREADAAIVTARVLEDAEAMQSVIKDGKSESEKVKNERTSEYVRSQIDLNNRSPSSPLPIAPSIKARSHDSFISWNPPVEDDLQLQPVSRENADSMQPSPPELFDPTKAEAKDKFSRANPNMNAHAPSYTPRLSPQTGTPNLVTSGLYQFDDKPENYRAWYSSFSSAASEVNLTATQQLDLMTKWLGKESSEQVKRMRSVHVNNPNLALDKAWERLRESYAAPEVIEKSMFQRLDNFPKISAKDHLKLRELGDLLAEIQDTSHGIGPIIDKLPYGLQEKWVSAGSRYKEENGGRFPPFEYLCNFVSYEAKKRNDPSFFHQGCTTTPTKPDKPFSRDFNTNKPISVHKTDLSTTNNDPHKNCPLHNLPHPLKRCRTFRNKLLDDRKAFLREKGICFKCCVSISHLAKDCRSPVKCFECNSTSPDTAMHPGPPPQTVKAPPLSQEYSGEGEDDPDMAVIEASCTEVCSPGQLSRSCSKMCLAKLYPKGSKDMAIKAYVILDDQSNRSLARPEFFKLFSVKSKPFPYHLRTCSGIIETSGKRAEGFEIESLDGTVLISLPPLIECHEIPNNRSEIPTPNAPHLHHIAEHIPELDPEAEILLLLGRDVLRAHKVHNAPFAQRLDLGWVVIGEVCLGNVHKPTVNTFKTNVLDSGRHSIFQPCTSFMHVKETRQSFNRAGTAPESMLGQTVFNRTENDNKPAPSVEDTIFMKIMDTNVYRDEANSWVALTALQRTMPAFTK</sequence>
<accession>A0AA47M8S8</accession>
<dbReference type="EMBL" id="JAOPHQ010005414">
    <property type="protein sequence ID" value="KAK0135641.1"/>
    <property type="molecule type" value="Genomic_DNA"/>
</dbReference>
<organism evidence="2 3">
    <name type="scientific">Merluccius polli</name>
    <name type="common">Benguela hake</name>
    <name type="synonym">Merluccius cadenati</name>
    <dbReference type="NCBI Taxonomy" id="89951"/>
    <lineage>
        <taxon>Eukaryota</taxon>
        <taxon>Metazoa</taxon>
        <taxon>Chordata</taxon>
        <taxon>Craniata</taxon>
        <taxon>Vertebrata</taxon>
        <taxon>Euteleostomi</taxon>
        <taxon>Actinopterygii</taxon>
        <taxon>Neopterygii</taxon>
        <taxon>Teleostei</taxon>
        <taxon>Neoteleostei</taxon>
        <taxon>Acanthomorphata</taxon>
        <taxon>Zeiogadaria</taxon>
        <taxon>Gadariae</taxon>
        <taxon>Gadiformes</taxon>
        <taxon>Gadoidei</taxon>
        <taxon>Merlucciidae</taxon>
        <taxon>Merluccius</taxon>
    </lineage>
</organism>
<proteinExistence type="predicted"/>
<comment type="caution">
    <text evidence="2">The sequence shown here is derived from an EMBL/GenBank/DDBJ whole genome shotgun (WGS) entry which is preliminary data.</text>
</comment>
<dbReference type="AlphaFoldDB" id="A0AA47M8S8"/>
<keyword evidence="3" id="KW-1185">Reference proteome</keyword>
<dbReference type="Proteomes" id="UP001174136">
    <property type="component" value="Unassembled WGS sequence"/>
</dbReference>
<evidence type="ECO:0000313" key="2">
    <source>
        <dbReference type="EMBL" id="KAK0135641.1"/>
    </source>
</evidence>
<dbReference type="PANTHER" id="PTHR47331">
    <property type="entry name" value="PHD-TYPE DOMAIN-CONTAINING PROTEIN"/>
    <property type="match status" value="1"/>
</dbReference>